<gene>
    <name evidence="1" type="ORF">METZ01_LOCUS30357</name>
</gene>
<reference evidence="1" key="1">
    <citation type="submission" date="2018-05" db="EMBL/GenBank/DDBJ databases">
        <authorList>
            <person name="Lanie J.A."/>
            <person name="Ng W.-L."/>
            <person name="Kazmierczak K.M."/>
            <person name="Andrzejewski T.M."/>
            <person name="Davidsen T.M."/>
            <person name="Wayne K.J."/>
            <person name="Tettelin H."/>
            <person name="Glass J.I."/>
            <person name="Rusch D."/>
            <person name="Podicherti R."/>
            <person name="Tsui H.-C.T."/>
            <person name="Winkler M.E."/>
        </authorList>
    </citation>
    <scope>NUCLEOTIDE SEQUENCE</scope>
</reference>
<name>A0A381QIN8_9ZZZZ</name>
<proteinExistence type="predicted"/>
<dbReference type="SUPFAM" id="SSF54523">
    <property type="entry name" value="Pili subunits"/>
    <property type="match status" value="1"/>
</dbReference>
<organism evidence="1">
    <name type="scientific">marine metagenome</name>
    <dbReference type="NCBI Taxonomy" id="408172"/>
    <lineage>
        <taxon>unclassified sequences</taxon>
        <taxon>metagenomes</taxon>
        <taxon>ecological metagenomes</taxon>
    </lineage>
</organism>
<evidence type="ECO:0000313" key="1">
    <source>
        <dbReference type="EMBL" id="SUZ77503.1"/>
    </source>
</evidence>
<accession>A0A381QIN8</accession>
<sequence length="246" mass="27902">MELLISVALLGLVMSLLYGGFFQISNSSLQVKSTLETRQELRLLMKMVLDDLQNVQYLKRFAESGQSTIPRRESGLIAETKLGPENTETGELEEVSSLYFHTAVKSRFYPEEKEQDPELHEVSYSMQENLDTKIWEFVRREDFYLDNNLREGGKSYVLSEAVTKFELLLLESETALAGGGFQEKWSREWNSDEENCIGTSPLYGEPFCLPRAVKLTMALKGDDGNTVTDSQVSNLCVPPCNPEIFE</sequence>
<dbReference type="InterPro" id="IPR045584">
    <property type="entry name" value="Pilin-like"/>
</dbReference>
<dbReference type="EMBL" id="UINC01001318">
    <property type="protein sequence ID" value="SUZ77503.1"/>
    <property type="molecule type" value="Genomic_DNA"/>
</dbReference>
<protein>
    <submittedName>
        <fullName evidence="1">Uncharacterized protein</fullName>
    </submittedName>
</protein>
<dbReference type="AlphaFoldDB" id="A0A381QIN8"/>